<dbReference type="OrthoDB" id="491190at2759"/>
<sequence length="866" mass="93626">MGSTERAKNTASSKDLCKVFRGYSLVLDASKWRDDTEVLVERHEVLLQDIFAETPRPTEVVLQQALVLAYSVSRNIARDVASSINLCVKLIREKGQSATSGRKLSPAMWRLVQRLRESSMTGSPSERKQQSRASQATTSLGSKNSKPGNATSPSSASKATPAAILAMYGVTDDDVESEPKAPQDALSISSDDVPVKTELFADDAVDETALEVPGSGSDLMPVGKPFFDPSRGVFLQILSDGSQQEGQMTPGAHGFCMVSFPESTPFESQVPNLFLEAPAPKSAVRFQTPAATKSSRRKPKGKAKATAAPAEALENVGDAEEDAEKTGSLQGSDASATEVEGLAEAVGDDEAASDDEAPRSPVAVMLGEAARSSEAAEPSKAELWNGYSLLDMPTAAMPPSDAKGQHSYTVRLNDSELDVDISIDVLMRCRAFFVKKPTEKKLQFTWGKYGSIAEASSAEICVFIVLDIFSTAWFLVALSERCELATFALESFSLQLWMRDMAPNKAAGKLAKAMAAKTKAVKKETKTPDRRRRGKGPAEAALAKEPASSASASPAEDHDFLGYPRGTVSSLLTSLKYQLVAKKNSSQQKADASEEYESGSIQKKRALLNEMQTKGVKNCQWVHSLKSTTSNLKSELEGVTKNFFTRSKIFELEGVSGEGLSEEDKTGLLEEILLKSEKDFDFPRTMQENKKYPQLTKYLFAYSDGVKSSFGTEHRSEASSVGTFRKSSAEALALLSSEQTGAGADSGPTVVYSESWKLADKKFKELQAARLRLAKCLEDIQQCIADVEALSDKTYDKKLKELASAKDNLEQFLQTVRVALAAGLPEDKGAECEDVPKKLSVLCEQAAAHEKGSKGICRLTKSLLPC</sequence>
<gene>
    <name evidence="2" type="ORF">AK812_SmicGene33574</name>
</gene>
<keyword evidence="3" id="KW-1185">Reference proteome</keyword>
<evidence type="ECO:0000313" key="3">
    <source>
        <dbReference type="Proteomes" id="UP000186817"/>
    </source>
</evidence>
<dbReference type="EMBL" id="LSRX01000977">
    <property type="protein sequence ID" value="OLP85447.1"/>
    <property type="molecule type" value="Genomic_DNA"/>
</dbReference>
<feature type="region of interest" description="Disordered" evidence="1">
    <location>
        <begin position="285"/>
        <end position="336"/>
    </location>
</feature>
<evidence type="ECO:0000313" key="2">
    <source>
        <dbReference type="EMBL" id="OLP85447.1"/>
    </source>
</evidence>
<reference evidence="2 3" key="1">
    <citation type="submission" date="2016-02" db="EMBL/GenBank/DDBJ databases">
        <title>Genome analysis of coral dinoflagellate symbionts highlights evolutionary adaptations to a symbiotic lifestyle.</title>
        <authorList>
            <person name="Aranda M."/>
            <person name="Li Y."/>
            <person name="Liew Y.J."/>
            <person name="Baumgarten S."/>
            <person name="Simakov O."/>
            <person name="Wilson M."/>
            <person name="Piel J."/>
            <person name="Ashoor H."/>
            <person name="Bougouffa S."/>
            <person name="Bajic V.B."/>
            <person name="Ryu T."/>
            <person name="Ravasi T."/>
            <person name="Bayer T."/>
            <person name="Micklem G."/>
            <person name="Kim H."/>
            <person name="Bhak J."/>
            <person name="Lajeunesse T.C."/>
            <person name="Voolstra C.R."/>
        </authorList>
    </citation>
    <scope>NUCLEOTIDE SEQUENCE [LARGE SCALE GENOMIC DNA]</scope>
    <source>
        <strain evidence="2 3">CCMP2467</strain>
    </source>
</reference>
<feature type="region of interest" description="Disordered" evidence="1">
    <location>
        <begin position="517"/>
        <end position="556"/>
    </location>
</feature>
<feature type="compositionally biased region" description="Low complexity" evidence="1">
    <location>
        <begin position="537"/>
        <end position="554"/>
    </location>
</feature>
<feature type="region of interest" description="Disordered" evidence="1">
    <location>
        <begin position="117"/>
        <end position="158"/>
    </location>
</feature>
<organism evidence="2 3">
    <name type="scientific">Symbiodinium microadriaticum</name>
    <name type="common">Dinoflagellate</name>
    <name type="synonym">Zooxanthella microadriatica</name>
    <dbReference type="NCBI Taxonomy" id="2951"/>
    <lineage>
        <taxon>Eukaryota</taxon>
        <taxon>Sar</taxon>
        <taxon>Alveolata</taxon>
        <taxon>Dinophyceae</taxon>
        <taxon>Suessiales</taxon>
        <taxon>Symbiodiniaceae</taxon>
        <taxon>Symbiodinium</taxon>
    </lineage>
</organism>
<proteinExistence type="predicted"/>
<protein>
    <submittedName>
        <fullName evidence="2">Uncharacterized protein</fullName>
    </submittedName>
</protein>
<name>A0A1Q9CRD4_SYMMI</name>
<dbReference type="Proteomes" id="UP000186817">
    <property type="component" value="Unassembled WGS sequence"/>
</dbReference>
<comment type="caution">
    <text evidence="2">The sequence shown here is derived from an EMBL/GenBank/DDBJ whole genome shotgun (WGS) entry which is preliminary data.</text>
</comment>
<accession>A0A1Q9CRD4</accession>
<feature type="compositionally biased region" description="Polar residues" evidence="1">
    <location>
        <begin position="131"/>
        <end position="149"/>
    </location>
</feature>
<evidence type="ECO:0000256" key="1">
    <source>
        <dbReference type="SAM" id="MobiDB-lite"/>
    </source>
</evidence>
<dbReference type="AlphaFoldDB" id="A0A1Q9CRD4"/>
<feature type="compositionally biased region" description="Basic residues" evidence="1">
    <location>
        <begin position="294"/>
        <end position="303"/>
    </location>
</feature>